<gene>
    <name evidence="3" type="ORF">NYZ99_03265</name>
</gene>
<keyword evidence="2 3" id="KW-0378">Hydrolase</keyword>
<dbReference type="PANTHER" id="PTHR43817:SF1">
    <property type="entry name" value="HYDROLASE, FAMILY 43, PUTATIVE (AFU_ORTHOLOGUE AFUA_3G01660)-RELATED"/>
    <property type="match status" value="1"/>
</dbReference>
<evidence type="ECO:0000313" key="4">
    <source>
        <dbReference type="Proteomes" id="UP001059209"/>
    </source>
</evidence>
<organism evidence="3 4">
    <name type="scientific">Maribacter litopenaei</name>
    <dbReference type="NCBI Taxonomy" id="2976127"/>
    <lineage>
        <taxon>Bacteria</taxon>
        <taxon>Pseudomonadati</taxon>
        <taxon>Bacteroidota</taxon>
        <taxon>Flavobacteriia</taxon>
        <taxon>Flavobacteriales</taxon>
        <taxon>Flavobacteriaceae</taxon>
        <taxon>Maribacter</taxon>
    </lineage>
</organism>
<dbReference type="GO" id="GO:0016787">
    <property type="term" value="F:hydrolase activity"/>
    <property type="evidence" value="ECO:0007669"/>
    <property type="project" value="UniProtKB-KW"/>
</dbReference>
<dbReference type="EMBL" id="CP104205">
    <property type="protein sequence ID" value="UWX55533.1"/>
    <property type="molecule type" value="Genomic_DNA"/>
</dbReference>
<dbReference type="Proteomes" id="UP001059209">
    <property type="component" value="Chromosome"/>
</dbReference>
<protein>
    <submittedName>
        <fullName evidence="3">Glycosyl hydrolase</fullName>
    </submittedName>
</protein>
<accession>A0ABY5Y9I2</accession>
<name>A0ABY5Y9I2_9FLAO</name>
<dbReference type="Pfam" id="PF17132">
    <property type="entry name" value="Glyco_hydro_106"/>
    <property type="match status" value="1"/>
</dbReference>
<dbReference type="PANTHER" id="PTHR43817">
    <property type="entry name" value="GLYCOSYL HYDROLASE"/>
    <property type="match status" value="1"/>
</dbReference>
<dbReference type="RefSeq" id="WP_260573489.1">
    <property type="nucleotide sequence ID" value="NZ_CP104205.1"/>
</dbReference>
<keyword evidence="4" id="KW-1185">Reference proteome</keyword>
<proteinExistence type="predicted"/>
<reference evidence="3" key="1">
    <citation type="submission" date="2022-09" db="EMBL/GenBank/DDBJ databases">
        <title>Maribacter litopenaei sp. nov., isolated from the intestinal tract of the Pacific White Shrimp, Litopenaeus vannamei.</title>
        <authorList>
            <person name="Kim S.Y."/>
            <person name="Hwang C.Y."/>
        </authorList>
    </citation>
    <scope>NUCLEOTIDE SEQUENCE</scope>
    <source>
        <strain evidence="3">HL-LV01</strain>
    </source>
</reference>
<evidence type="ECO:0000313" key="3">
    <source>
        <dbReference type="EMBL" id="UWX55533.1"/>
    </source>
</evidence>
<sequence length="302" mass="33627">MELASGLNRYVIHTSVHQPLDDKMPGFSLGPFGQYFGRQETWSGAGAKSWVDYLSRSSYLLQQGQNVADILYLYGENDNVTLISTESLPDIPKGHEFDFTSATILKEAISAENGTLEAKSGVTYELLQLDEGTQRMTLSTLQKVKELADAGVRIKGAKPLDSPSLTDDSEAFASLADEIWAKPNVGEDISLDVAKDVDVTGTEHKILFRHRKKGDDHIYWLNNRSVDATTANVSFRVQGKKPQKWNPQTGEISDVSYSIRDGRTSLDLSFDSWDAFFILFIEEAETESFAVPRDGQTNNCYH</sequence>
<evidence type="ECO:0000256" key="2">
    <source>
        <dbReference type="ARBA" id="ARBA00022801"/>
    </source>
</evidence>
<evidence type="ECO:0000256" key="1">
    <source>
        <dbReference type="ARBA" id="ARBA00022729"/>
    </source>
</evidence>
<keyword evidence="1" id="KW-0732">Signal</keyword>